<evidence type="ECO:0000313" key="4">
    <source>
        <dbReference type="Proteomes" id="UP000242638"/>
    </source>
</evidence>
<proteinExistence type="predicted"/>
<name>A0A3P9NM67_POERE</name>
<dbReference type="PROSITE" id="PS50041">
    <property type="entry name" value="C_TYPE_LECTIN_2"/>
    <property type="match status" value="1"/>
</dbReference>
<sequence>MLVLQISPRAHICSLLGLSARFWKHLLAQSPGNLSTSRIKVLYWMNLVPSSGLPVWLLSIVANSQNYLMDCQLYHFHYINENKNWTEAQQYCREKHTDLSTVTNMKDMKRLISISLRGINEAWIGLRDQTNAERSWHWSLPEVEFNESETNWEKDEPNNLQPGGQNCVIIWKDGSNFLKWGDLSCNEYHPFICYSVPPSETGIYSLIIR</sequence>
<protein>
    <recommendedName>
        <fullName evidence="2">C-type lectin domain-containing protein</fullName>
    </recommendedName>
</protein>
<dbReference type="AlphaFoldDB" id="A0A3P9NM67"/>
<feature type="domain" description="C-type lectin" evidence="2">
    <location>
        <begin position="69"/>
        <end position="194"/>
    </location>
</feature>
<dbReference type="PANTHER" id="PTHR45784">
    <property type="entry name" value="C-TYPE LECTIN DOMAIN FAMILY 20 MEMBER A-RELATED"/>
    <property type="match status" value="1"/>
</dbReference>
<dbReference type="GeneTree" id="ENSGT01100000263473"/>
<dbReference type="PROSITE" id="PS00615">
    <property type="entry name" value="C_TYPE_LECTIN_1"/>
    <property type="match status" value="1"/>
</dbReference>
<dbReference type="SMART" id="SM00034">
    <property type="entry name" value="CLECT"/>
    <property type="match status" value="1"/>
</dbReference>
<evidence type="ECO:0000313" key="3">
    <source>
        <dbReference type="Ensembl" id="ENSPREP00000010665.1"/>
    </source>
</evidence>
<dbReference type="InterPro" id="IPR016187">
    <property type="entry name" value="CTDL_fold"/>
</dbReference>
<reference evidence="3" key="2">
    <citation type="submission" date="2025-08" db="UniProtKB">
        <authorList>
            <consortium name="Ensembl"/>
        </authorList>
    </citation>
    <scope>IDENTIFICATION</scope>
    <source>
        <strain evidence="3">Guanapo</strain>
    </source>
</reference>
<dbReference type="Pfam" id="PF00059">
    <property type="entry name" value="Lectin_C"/>
    <property type="match status" value="1"/>
</dbReference>
<dbReference type="InterPro" id="IPR001304">
    <property type="entry name" value="C-type_lectin-like"/>
</dbReference>
<dbReference type="InterPro" id="IPR018378">
    <property type="entry name" value="C-type_lectin_CS"/>
</dbReference>
<dbReference type="SUPFAM" id="SSF56436">
    <property type="entry name" value="C-type lectin-like"/>
    <property type="match status" value="1"/>
</dbReference>
<dbReference type="Gene3D" id="3.10.100.10">
    <property type="entry name" value="Mannose-Binding Protein A, subunit A"/>
    <property type="match status" value="1"/>
</dbReference>
<keyword evidence="1" id="KW-1015">Disulfide bond</keyword>
<evidence type="ECO:0000256" key="1">
    <source>
        <dbReference type="ARBA" id="ARBA00023157"/>
    </source>
</evidence>
<dbReference type="Ensembl" id="ENSPRET00000010791.1">
    <property type="protein sequence ID" value="ENSPREP00000010665.1"/>
    <property type="gene ID" value="ENSPREG00000007287.1"/>
</dbReference>
<evidence type="ECO:0000259" key="2">
    <source>
        <dbReference type="PROSITE" id="PS50041"/>
    </source>
</evidence>
<organism evidence="3 4">
    <name type="scientific">Poecilia reticulata</name>
    <name type="common">Guppy</name>
    <name type="synonym">Acanthophacelus reticulatus</name>
    <dbReference type="NCBI Taxonomy" id="8081"/>
    <lineage>
        <taxon>Eukaryota</taxon>
        <taxon>Metazoa</taxon>
        <taxon>Chordata</taxon>
        <taxon>Craniata</taxon>
        <taxon>Vertebrata</taxon>
        <taxon>Euteleostomi</taxon>
        <taxon>Actinopterygii</taxon>
        <taxon>Neopterygii</taxon>
        <taxon>Teleostei</taxon>
        <taxon>Neoteleostei</taxon>
        <taxon>Acanthomorphata</taxon>
        <taxon>Ovalentaria</taxon>
        <taxon>Atherinomorphae</taxon>
        <taxon>Cyprinodontiformes</taxon>
        <taxon>Poeciliidae</taxon>
        <taxon>Poeciliinae</taxon>
        <taxon>Poecilia</taxon>
    </lineage>
</organism>
<keyword evidence="4" id="KW-1185">Reference proteome</keyword>
<dbReference type="PANTHER" id="PTHR45784:SF3">
    <property type="entry name" value="C-TYPE LECTIN DOMAIN FAMILY 4 MEMBER K-LIKE-RELATED"/>
    <property type="match status" value="1"/>
</dbReference>
<accession>A0A3P9NM67</accession>
<dbReference type="Bgee" id="ENSPREG00000007287">
    <property type="expression patterns" value="Expressed in caudal fin"/>
</dbReference>
<dbReference type="InterPro" id="IPR016186">
    <property type="entry name" value="C-type_lectin-like/link_sf"/>
</dbReference>
<reference evidence="3" key="3">
    <citation type="submission" date="2025-09" db="UniProtKB">
        <authorList>
            <consortium name="Ensembl"/>
        </authorList>
    </citation>
    <scope>IDENTIFICATION</scope>
    <source>
        <strain evidence="3">Guanapo</strain>
    </source>
</reference>
<reference evidence="4" key="1">
    <citation type="submission" date="2013-11" db="EMBL/GenBank/DDBJ databases">
        <title>The genomic landscape of the Guanapo guppy.</title>
        <authorList>
            <person name="Kuenstner A."/>
            <person name="Dreyer C."/>
        </authorList>
    </citation>
    <scope>NUCLEOTIDE SEQUENCE</scope>
    <source>
        <strain evidence="4">Guanapo</strain>
    </source>
</reference>
<dbReference type="Proteomes" id="UP000242638">
    <property type="component" value="Unassembled WGS sequence"/>
</dbReference>